<dbReference type="InterPro" id="IPR008969">
    <property type="entry name" value="CarboxyPept-like_regulatory"/>
</dbReference>
<keyword evidence="2 7" id="KW-0813">Transport</keyword>
<keyword evidence="4 7" id="KW-0812">Transmembrane</keyword>
<keyword evidence="3 7" id="KW-1134">Transmembrane beta strand</keyword>
<dbReference type="InterPro" id="IPR036942">
    <property type="entry name" value="Beta-barrel_TonB_sf"/>
</dbReference>
<sequence length="1064" mass="116899">MKTKFNGILTLLLAFVVQLTFAQEQTVSGTVLDENSLPLPGATVLIKGTTNGTSTDFDGKYSIKAKNGDTLEFSYVGYATQVIVVNGTSINATLTPDNELDEIVVTAYGTQKKEAITGSVAVISSEELGQVQSANVVQGLEGKVAGVQIVQQAGQPGAAPTVRFRGIGSISSSSAPLYVVNGVPYSGNINAINPQDIESTTFLKDAAAAALYGNRGANGVIIITTKKGKTDKLSVTVDNRVGFNRRSAEDYEMIDSSSDYLRAHYQNLRNGFVVDQGMPIQTASNLAATNLITNVDDLGTNVFPANPINYNPYDVAGNLLIDPNTGQFNPNANLLYNEDWDDYLFKNNITTQSYISVAKASKDSDFLLSLGYEDNDGYVINSGFQRVTAQLNTNTNLTDNLKVGGNLRYANTKQNNVDGDGTGSYSNPLSWSRSIAPIYPVFARDVNGNMILNQNGNPQYDDGTGTIAPSTRPYGQLQNPVATALLDKNERVTDNVSGQGYFDFKFWNDFKFTYNLSTDLIQSNNNTLDTPLYGDAVTANGRVSASNSRTFSFTNQQLLNWNKEINKHSIAVLLGHESMDYEFSFLTGNKFNILLPNNDALDLGAETDTPAGGGKRFYSLEGYFSRLSYDYDNRYYINGSLRRDASSVFHPDNRWGTFFGIGGAWRVSQESFMDSADWLNELKLKASYGEQGNDGLLLPTGGRNYYPYQDQYIVPQGTGQLGVQLSTLGNKDITWETNRNFNVGFETRFLDNRISIEAEYFTRKVSDMLFLTPRAGSAGGRPFPENVADMENVGYEITLGVDILRNKDYNLSFNANTTHVKNEVTKLFGESSDIITNNQFPFALQVGQGRYDFYLREFAGVNPANGNALYYVNDPTNLDVNGNMVVEVTEDIGAAQQVFSGKSALPDFYGGFSFNGNYKNIDFGVDFSYQIGGYGMDNVYWRAFNPEQGGNFHSDVLGSTWTPENTTASLPRVTYSHPTNYAASDLRLIDASYLSLQNISLGYTLPNKYTKILGLESIRFYGLANNVKLWSKRKGYDPRLSLTGTSSNEYSILSTTTFGLTVKF</sequence>
<keyword evidence="6 7" id="KW-0998">Cell outer membrane</keyword>
<keyword evidence="5 7" id="KW-0472">Membrane</keyword>
<gene>
    <name evidence="10" type="ORF">ACFQ1O_12825</name>
</gene>
<dbReference type="PROSITE" id="PS52016">
    <property type="entry name" value="TONB_DEPENDENT_REC_3"/>
    <property type="match status" value="1"/>
</dbReference>
<evidence type="ECO:0000256" key="6">
    <source>
        <dbReference type="ARBA" id="ARBA00023237"/>
    </source>
</evidence>
<dbReference type="Pfam" id="PF13715">
    <property type="entry name" value="CarbopepD_reg_2"/>
    <property type="match status" value="1"/>
</dbReference>
<evidence type="ECO:0000256" key="2">
    <source>
        <dbReference type="ARBA" id="ARBA00022448"/>
    </source>
</evidence>
<dbReference type="InterPro" id="IPR039426">
    <property type="entry name" value="TonB-dep_rcpt-like"/>
</dbReference>
<feature type="domain" description="TonB-dependent receptor plug" evidence="9">
    <location>
        <begin position="113"/>
        <end position="220"/>
    </location>
</feature>
<keyword evidence="8" id="KW-0732">Signal</keyword>
<accession>A0ABW3I5Z9</accession>
<evidence type="ECO:0000256" key="1">
    <source>
        <dbReference type="ARBA" id="ARBA00004571"/>
    </source>
</evidence>
<dbReference type="InterPro" id="IPR023997">
    <property type="entry name" value="TonB-dep_OMP_SusC/RagA_CS"/>
</dbReference>
<name>A0ABW3I5Z9_9FLAO</name>
<evidence type="ECO:0000256" key="7">
    <source>
        <dbReference type="PROSITE-ProRule" id="PRU01360"/>
    </source>
</evidence>
<dbReference type="Proteomes" id="UP001596997">
    <property type="component" value="Unassembled WGS sequence"/>
</dbReference>
<organism evidence="10 11">
    <name type="scientific">Pseudofulvibacter geojedonensis</name>
    <dbReference type="NCBI Taxonomy" id="1123758"/>
    <lineage>
        <taxon>Bacteria</taxon>
        <taxon>Pseudomonadati</taxon>
        <taxon>Bacteroidota</taxon>
        <taxon>Flavobacteriia</taxon>
        <taxon>Flavobacteriales</taxon>
        <taxon>Flavobacteriaceae</taxon>
        <taxon>Pseudofulvibacter</taxon>
    </lineage>
</organism>
<dbReference type="InterPro" id="IPR023996">
    <property type="entry name" value="TonB-dep_OMP_SusC/RagA"/>
</dbReference>
<comment type="caution">
    <text evidence="10">The sequence shown here is derived from an EMBL/GenBank/DDBJ whole genome shotgun (WGS) entry which is preliminary data.</text>
</comment>
<dbReference type="NCBIfam" id="TIGR04057">
    <property type="entry name" value="SusC_RagA_signa"/>
    <property type="match status" value="1"/>
</dbReference>
<protein>
    <submittedName>
        <fullName evidence="10">SusC/RagA family TonB-linked outer membrane protein</fullName>
    </submittedName>
</protein>
<dbReference type="RefSeq" id="WP_377716501.1">
    <property type="nucleotide sequence ID" value="NZ_JBHTJM010000010.1"/>
</dbReference>
<dbReference type="InterPro" id="IPR037066">
    <property type="entry name" value="Plug_dom_sf"/>
</dbReference>
<dbReference type="Pfam" id="PF07715">
    <property type="entry name" value="Plug"/>
    <property type="match status" value="1"/>
</dbReference>
<dbReference type="Gene3D" id="2.60.40.1120">
    <property type="entry name" value="Carboxypeptidase-like, regulatory domain"/>
    <property type="match status" value="1"/>
</dbReference>
<evidence type="ECO:0000256" key="5">
    <source>
        <dbReference type="ARBA" id="ARBA00023136"/>
    </source>
</evidence>
<evidence type="ECO:0000256" key="3">
    <source>
        <dbReference type="ARBA" id="ARBA00022452"/>
    </source>
</evidence>
<dbReference type="Gene3D" id="2.170.130.10">
    <property type="entry name" value="TonB-dependent receptor, plug domain"/>
    <property type="match status" value="1"/>
</dbReference>
<evidence type="ECO:0000259" key="9">
    <source>
        <dbReference type="Pfam" id="PF07715"/>
    </source>
</evidence>
<dbReference type="Gene3D" id="2.40.170.20">
    <property type="entry name" value="TonB-dependent receptor, beta-barrel domain"/>
    <property type="match status" value="1"/>
</dbReference>
<dbReference type="InterPro" id="IPR012910">
    <property type="entry name" value="Plug_dom"/>
</dbReference>
<keyword evidence="11" id="KW-1185">Reference proteome</keyword>
<dbReference type="NCBIfam" id="TIGR04056">
    <property type="entry name" value="OMP_RagA_SusC"/>
    <property type="match status" value="1"/>
</dbReference>
<dbReference type="SUPFAM" id="SSF49464">
    <property type="entry name" value="Carboxypeptidase regulatory domain-like"/>
    <property type="match status" value="1"/>
</dbReference>
<reference evidence="11" key="1">
    <citation type="journal article" date="2019" name="Int. J. Syst. Evol. Microbiol.">
        <title>The Global Catalogue of Microorganisms (GCM) 10K type strain sequencing project: providing services to taxonomists for standard genome sequencing and annotation.</title>
        <authorList>
            <consortium name="The Broad Institute Genomics Platform"/>
            <consortium name="The Broad Institute Genome Sequencing Center for Infectious Disease"/>
            <person name="Wu L."/>
            <person name="Ma J."/>
        </authorList>
    </citation>
    <scope>NUCLEOTIDE SEQUENCE [LARGE SCALE GENOMIC DNA]</scope>
    <source>
        <strain evidence="11">CCUG 62114</strain>
    </source>
</reference>
<dbReference type="SUPFAM" id="SSF56935">
    <property type="entry name" value="Porins"/>
    <property type="match status" value="1"/>
</dbReference>
<feature type="chain" id="PRO_5047541118" evidence="8">
    <location>
        <begin position="23"/>
        <end position="1064"/>
    </location>
</feature>
<evidence type="ECO:0000313" key="10">
    <source>
        <dbReference type="EMBL" id="MFD0964892.1"/>
    </source>
</evidence>
<proteinExistence type="inferred from homology"/>
<evidence type="ECO:0000313" key="11">
    <source>
        <dbReference type="Proteomes" id="UP001596997"/>
    </source>
</evidence>
<feature type="signal peptide" evidence="8">
    <location>
        <begin position="1"/>
        <end position="22"/>
    </location>
</feature>
<comment type="subcellular location">
    <subcellularLocation>
        <location evidence="1 7">Cell outer membrane</location>
        <topology evidence="1 7">Multi-pass membrane protein</topology>
    </subcellularLocation>
</comment>
<evidence type="ECO:0000256" key="4">
    <source>
        <dbReference type="ARBA" id="ARBA00022692"/>
    </source>
</evidence>
<dbReference type="EMBL" id="JBHTJM010000010">
    <property type="protein sequence ID" value="MFD0964892.1"/>
    <property type="molecule type" value="Genomic_DNA"/>
</dbReference>
<evidence type="ECO:0000256" key="8">
    <source>
        <dbReference type="SAM" id="SignalP"/>
    </source>
</evidence>
<comment type="similarity">
    <text evidence="7">Belongs to the TonB-dependent receptor family.</text>
</comment>